<dbReference type="EMBL" id="CADCUA010000033">
    <property type="protein sequence ID" value="CAA9301322.1"/>
    <property type="molecule type" value="Genomic_DNA"/>
</dbReference>
<dbReference type="NCBIfam" id="TIGR04274">
    <property type="entry name" value="hypoxanDNAglyco"/>
    <property type="match status" value="1"/>
</dbReference>
<dbReference type="CDD" id="cd10032">
    <property type="entry name" value="UDG-F6_HDG"/>
    <property type="match status" value="1"/>
</dbReference>
<dbReference type="Gene3D" id="3.40.470.10">
    <property type="entry name" value="Uracil-DNA glycosylase-like domain"/>
    <property type="match status" value="1"/>
</dbReference>
<accession>A0A6J4KBD7</accession>
<gene>
    <name evidence="2" type="ORF">AVDCRST_MAG71-122</name>
</gene>
<evidence type="ECO:0000313" key="2">
    <source>
        <dbReference type="EMBL" id="CAA9301322.1"/>
    </source>
</evidence>
<proteinExistence type="predicted"/>
<dbReference type="AlphaFoldDB" id="A0A6J4KBD7"/>
<dbReference type="EC" id="3.2.2.27" evidence="2"/>
<dbReference type="Pfam" id="PF03167">
    <property type="entry name" value="UDG"/>
    <property type="match status" value="1"/>
</dbReference>
<dbReference type="InterPro" id="IPR026353">
    <property type="entry name" value="Hypoxan-DNA_Glyclase"/>
</dbReference>
<dbReference type="InterPro" id="IPR005122">
    <property type="entry name" value="Uracil-DNA_glycosylase-like"/>
</dbReference>
<dbReference type="InterPro" id="IPR036895">
    <property type="entry name" value="Uracil-DNA_glycosylase-like_sf"/>
</dbReference>
<reference evidence="2" key="1">
    <citation type="submission" date="2020-02" db="EMBL/GenBank/DDBJ databases">
        <authorList>
            <person name="Meier V. D."/>
        </authorList>
    </citation>
    <scope>NUCLEOTIDE SEQUENCE</scope>
    <source>
        <strain evidence="2">AVDCRST_MAG71</strain>
    </source>
</reference>
<sequence>MPLKGLPPIENPDACALILGSMPGGMSLTKGRYYAHPQNRFWSYMGQLVGAGPELAYEARLEVLKQAGVALWDVLAECEREGSLDSAIRAEVTNDFRGFLAAHPKLRYVLFNGAKAEQSFRRYALPRLDGLELHLHRLPSTSPANMSQDEQMK</sequence>
<keyword evidence="2" id="KW-0378">Hydrolase</keyword>
<dbReference type="SMART" id="SM00986">
    <property type="entry name" value="UDG"/>
    <property type="match status" value="1"/>
</dbReference>
<feature type="non-terminal residue" evidence="2">
    <location>
        <position position="153"/>
    </location>
</feature>
<dbReference type="GO" id="GO:0004844">
    <property type="term" value="F:uracil DNA N-glycosylase activity"/>
    <property type="evidence" value="ECO:0007669"/>
    <property type="project" value="UniProtKB-EC"/>
</dbReference>
<dbReference type="SMART" id="SM00987">
    <property type="entry name" value="UreE_C"/>
    <property type="match status" value="1"/>
</dbReference>
<protein>
    <submittedName>
        <fullName evidence="2">G:T/U mismatch-specific uracil/thymine DNA-glycosylase</fullName>
        <ecNumber evidence="2">3.2.2.27</ecNumber>
    </submittedName>
</protein>
<name>A0A6J4KBD7_9GAMM</name>
<evidence type="ECO:0000259" key="1">
    <source>
        <dbReference type="SMART" id="SM00986"/>
    </source>
</evidence>
<keyword evidence="2" id="KW-0326">Glycosidase</keyword>
<organism evidence="2">
    <name type="scientific">uncultured Lysobacter sp</name>
    <dbReference type="NCBI Taxonomy" id="271060"/>
    <lineage>
        <taxon>Bacteria</taxon>
        <taxon>Pseudomonadati</taxon>
        <taxon>Pseudomonadota</taxon>
        <taxon>Gammaproteobacteria</taxon>
        <taxon>Lysobacterales</taxon>
        <taxon>Lysobacteraceae</taxon>
        <taxon>Lysobacter</taxon>
        <taxon>environmental samples</taxon>
    </lineage>
</organism>
<feature type="domain" description="Uracil-DNA glycosylase-like" evidence="1">
    <location>
        <begin position="7"/>
        <end position="151"/>
    </location>
</feature>
<dbReference type="SUPFAM" id="SSF52141">
    <property type="entry name" value="Uracil-DNA glycosylase-like"/>
    <property type="match status" value="1"/>
</dbReference>